<dbReference type="PROSITE" id="PS00518">
    <property type="entry name" value="ZF_RING_1"/>
    <property type="match status" value="1"/>
</dbReference>
<evidence type="ECO:0000313" key="8">
    <source>
        <dbReference type="Proteomes" id="UP000030759"/>
    </source>
</evidence>
<dbReference type="InterPro" id="IPR050143">
    <property type="entry name" value="TRIM/RBCC"/>
</dbReference>
<dbReference type="SUPFAM" id="SSF57850">
    <property type="entry name" value="RING/U-box"/>
    <property type="match status" value="1"/>
</dbReference>
<evidence type="ECO:0000313" key="7">
    <source>
        <dbReference type="EMBL" id="ERE88544.1"/>
    </source>
</evidence>
<reference evidence="8" key="1">
    <citation type="journal article" date="2013" name="Nat. Biotechnol.">
        <title>Chinese hamster genome sequenced from sorted chromosomes.</title>
        <authorList>
            <person name="Brinkrolf K."/>
            <person name="Rupp O."/>
            <person name="Laux H."/>
            <person name="Kollin F."/>
            <person name="Ernst W."/>
            <person name="Linke B."/>
            <person name="Kofler R."/>
            <person name="Romand S."/>
            <person name="Hesse F."/>
            <person name="Budach W.E."/>
            <person name="Galosy S."/>
            <person name="Muller D."/>
            <person name="Noll T."/>
            <person name="Wienberg J."/>
            <person name="Jostock T."/>
            <person name="Leonard M."/>
            <person name="Grillari J."/>
            <person name="Tauch A."/>
            <person name="Goesmann A."/>
            <person name="Helk B."/>
            <person name="Mott J.E."/>
            <person name="Puhler A."/>
            <person name="Borth N."/>
        </authorList>
    </citation>
    <scope>NUCLEOTIDE SEQUENCE [LARGE SCALE GENOMIC DNA]</scope>
    <source>
        <strain evidence="8">17A/GY</strain>
    </source>
</reference>
<dbReference type="InterPro" id="IPR017907">
    <property type="entry name" value="Znf_RING_CS"/>
</dbReference>
<evidence type="ECO:0000256" key="2">
    <source>
        <dbReference type="ARBA" id="ARBA00022771"/>
    </source>
</evidence>
<dbReference type="Pfam" id="PF15227">
    <property type="entry name" value="zf-C3HC4_4"/>
    <property type="match status" value="1"/>
</dbReference>
<dbReference type="EMBL" id="KE665716">
    <property type="protein sequence ID" value="ERE88544.1"/>
    <property type="molecule type" value="Genomic_DNA"/>
</dbReference>
<keyword evidence="1" id="KW-0479">Metal-binding</keyword>
<accession>A0A061ILF6</accession>
<keyword evidence="3" id="KW-0862">Zinc</keyword>
<evidence type="ECO:0000256" key="1">
    <source>
        <dbReference type="ARBA" id="ARBA00022723"/>
    </source>
</evidence>
<dbReference type="GO" id="GO:0008270">
    <property type="term" value="F:zinc ion binding"/>
    <property type="evidence" value="ECO:0007669"/>
    <property type="project" value="UniProtKB-KW"/>
</dbReference>
<dbReference type="SMART" id="SM00184">
    <property type="entry name" value="RING"/>
    <property type="match status" value="1"/>
</dbReference>
<dbReference type="FunFam" id="3.30.40.10:FF:001098">
    <property type="entry name" value="Tripartite motif family-like 1"/>
    <property type="match status" value="1"/>
</dbReference>
<name>A0A061ILF6_CRIGR</name>
<evidence type="ECO:0000256" key="5">
    <source>
        <dbReference type="SAM" id="Coils"/>
    </source>
</evidence>
<keyword evidence="2 4" id="KW-0863">Zinc-finger</keyword>
<evidence type="ECO:0000256" key="3">
    <source>
        <dbReference type="ARBA" id="ARBA00022833"/>
    </source>
</evidence>
<dbReference type="Gene3D" id="3.30.40.10">
    <property type="entry name" value="Zinc/RING finger domain, C3HC4 (zinc finger)"/>
    <property type="match status" value="1"/>
</dbReference>
<keyword evidence="5" id="KW-0175">Coiled coil</keyword>
<feature type="domain" description="RING-type" evidence="6">
    <location>
        <begin position="36"/>
        <end position="76"/>
    </location>
</feature>
<sequence>MCVCANLGRTSFVPMSIQEKISTVDLMESLREELTCFICLDYFSGPVTTECGHSFCLMCLLKSWEEHNTPLSCPECWRTLGSPHFQANERLGRLASIGRQLRSQVLQNEDEQSSCGRTPGASWVFSDDEQSVINFSTQCHGINRTYFSSEAEEQHKEKLQDIINLLRKKKKEAQTILNHEKERVMLCKEETKTCKQVVVSEYMKMHQFLKEEEQLQLQLLEKEEKENMKKLRENEIQLTQQVRRLGKMIGRIESTSQNLTLEAIALISIVSVMSCRTHFSLKFIH</sequence>
<proteinExistence type="predicted"/>
<dbReference type="PANTHER" id="PTHR24103">
    <property type="entry name" value="E3 UBIQUITIN-PROTEIN LIGASE TRIM"/>
    <property type="match status" value="1"/>
</dbReference>
<dbReference type="PROSITE" id="PS50089">
    <property type="entry name" value="ZF_RING_2"/>
    <property type="match status" value="1"/>
</dbReference>
<evidence type="ECO:0000259" key="6">
    <source>
        <dbReference type="PROSITE" id="PS50089"/>
    </source>
</evidence>
<dbReference type="Proteomes" id="UP000030759">
    <property type="component" value="Unassembled WGS sequence"/>
</dbReference>
<dbReference type="InterPro" id="IPR001841">
    <property type="entry name" value="Znf_RING"/>
</dbReference>
<gene>
    <name evidence="7" type="ORF">H671_1g2976</name>
</gene>
<dbReference type="AlphaFoldDB" id="A0A061ILF6"/>
<evidence type="ECO:0000256" key="4">
    <source>
        <dbReference type="PROSITE-ProRule" id="PRU00175"/>
    </source>
</evidence>
<dbReference type="InterPro" id="IPR013083">
    <property type="entry name" value="Znf_RING/FYVE/PHD"/>
</dbReference>
<organism evidence="7 8">
    <name type="scientific">Cricetulus griseus</name>
    <name type="common">Chinese hamster</name>
    <name type="synonym">Cricetulus barabensis griseus</name>
    <dbReference type="NCBI Taxonomy" id="10029"/>
    <lineage>
        <taxon>Eukaryota</taxon>
        <taxon>Metazoa</taxon>
        <taxon>Chordata</taxon>
        <taxon>Craniata</taxon>
        <taxon>Vertebrata</taxon>
        <taxon>Euteleostomi</taxon>
        <taxon>Mammalia</taxon>
        <taxon>Eutheria</taxon>
        <taxon>Euarchontoglires</taxon>
        <taxon>Glires</taxon>
        <taxon>Rodentia</taxon>
        <taxon>Myomorpha</taxon>
        <taxon>Muroidea</taxon>
        <taxon>Cricetidae</taxon>
        <taxon>Cricetinae</taxon>
        <taxon>Cricetulus</taxon>
    </lineage>
</organism>
<protein>
    <submittedName>
        <fullName evidence="7">Putative E3 ubiquitin-protein ligase TRIML1</fullName>
    </submittedName>
</protein>
<feature type="coiled-coil region" evidence="5">
    <location>
        <begin position="149"/>
        <end position="241"/>
    </location>
</feature>